<keyword evidence="6 8" id="KW-1133">Transmembrane helix</keyword>
<dbReference type="PANTHER" id="PTHR36838:SF4">
    <property type="entry name" value="AUXIN EFFLUX CARRIER FAMILY PROTEIN"/>
    <property type="match status" value="1"/>
</dbReference>
<feature type="transmembrane region" description="Helical" evidence="8">
    <location>
        <begin position="196"/>
        <end position="213"/>
    </location>
</feature>
<evidence type="ECO:0000256" key="8">
    <source>
        <dbReference type="SAM" id="Phobius"/>
    </source>
</evidence>
<dbReference type="PANTHER" id="PTHR36838">
    <property type="entry name" value="AUXIN EFFLUX CARRIER FAMILY PROTEIN"/>
    <property type="match status" value="1"/>
</dbReference>
<sequence>MLIIFESILPIFLLVVLGVALRRSPLFNDSLWPGLEQLGYYILFPSLLFLTLAKADFSGMETGAIGAVSILAILIMSGLVFALWPVFARAGVGSATYSSLFQTATRWNAFIALAIAEKLAGPQGLAIVALVMAVVIIPINLINVGMLVWFSGASRDLRMFLVKIVTNPLIIGCALGLLVNLAQIPVYEPLTVTVDLVARSSLGLGLIMVGAGLRISDALRPRSVALVSVLLKLLAFPALMIGIGLAFGLHGQPLVMLALSASVPTAMNGYVLAKQMGGDAPLYAAAATIQTAISFVTIPIILTGATYVAGG</sequence>
<evidence type="ECO:0000313" key="10">
    <source>
        <dbReference type="Proteomes" id="UP000232164"/>
    </source>
</evidence>
<dbReference type="EMBL" id="PIQN01000019">
    <property type="protein sequence ID" value="PKA41049.1"/>
    <property type="molecule type" value="Genomic_DNA"/>
</dbReference>
<evidence type="ECO:0000256" key="4">
    <source>
        <dbReference type="ARBA" id="ARBA00022475"/>
    </source>
</evidence>
<evidence type="ECO:0000256" key="1">
    <source>
        <dbReference type="ARBA" id="ARBA00004651"/>
    </source>
</evidence>
<dbReference type="AlphaFoldDB" id="A0A2N0D4N7"/>
<keyword evidence="4" id="KW-1003">Cell membrane</keyword>
<dbReference type="Gene3D" id="1.20.1530.20">
    <property type="match status" value="1"/>
</dbReference>
<evidence type="ECO:0000256" key="2">
    <source>
        <dbReference type="ARBA" id="ARBA00010145"/>
    </source>
</evidence>
<feature type="transmembrane region" description="Helical" evidence="8">
    <location>
        <begin position="254"/>
        <end position="273"/>
    </location>
</feature>
<reference evidence="9 10" key="2">
    <citation type="submission" date="2017-12" db="EMBL/GenBank/DDBJ databases">
        <title>Genome sequence of Rhizobium sullae HCNT1 isolated from Sulla coronaria nodules and featuring peculiar denitrification phenotypes.</title>
        <authorList>
            <person name="De Diego-Diaz B."/>
            <person name="Treu L."/>
            <person name="Campanaro S."/>
            <person name="Da Silva Duarte V."/>
            <person name="Basaglia M."/>
            <person name="Favaro L."/>
            <person name="Casella S."/>
            <person name="Squartini A."/>
        </authorList>
    </citation>
    <scope>NUCLEOTIDE SEQUENCE [LARGE SCALE GENOMIC DNA]</scope>
    <source>
        <strain evidence="9 10">HCNT1</strain>
    </source>
</reference>
<comment type="similarity">
    <text evidence="2">Belongs to the auxin efflux carrier (TC 2.A.69) family.</text>
</comment>
<evidence type="ECO:0000313" key="9">
    <source>
        <dbReference type="EMBL" id="PKA41049.1"/>
    </source>
</evidence>
<dbReference type="GO" id="GO:0005886">
    <property type="term" value="C:plasma membrane"/>
    <property type="evidence" value="ECO:0007669"/>
    <property type="project" value="UniProtKB-SubCell"/>
</dbReference>
<accession>A0A2N0D4N7</accession>
<name>A0A2N0D4N7_RHISU</name>
<dbReference type="Pfam" id="PF03547">
    <property type="entry name" value="Mem_trans"/>
    <property type="match status" value="1"/>
</dbReference>
<reference evidence="9 10" key="1">
    <citation type="submission" date="2017-11" db="EMBL/GenBank/DDBJ databases">
        <authorList>
            <person name="Han C.G."/>
        </authorList>
    </citation>
    <scope>NUCLEOTIDE SEQUENCE [LARGE SCALE GENOMIC DNA]</scope>
    <source>
        <strain evidence="9 10">HCNT1</strain>
    </source>
</reference>
<dbReference type="Proteomes" id="UP000232164">
    <property type="component" value="Unassembled WGS sequence"/>
</dbReference>
<proteinExistence type="inferred from homology"/>
<keyword evidence="5 8" id="KW-0812">Transmembrane</keyword>
<organism evidence="9 10">
    <name type="scientific">Rhizobium sullae</name>
    <name type="common">Rhizobium hedysari</name>
    <dbReference type="NCBI Taxonomy" id="50338"/>
    <lineage>
        <taxon>Bacteria</taxon>
        <taxon>Pseudomonadati</taxon>
        <taxon>Pseudomonadota</taxon>
        <taxon>Alphaproteobacteria</taxon>
        <taxon>Hyphomicrobiales</taxon>
        <taxon>Rhizobiaceae</taxon>
        <taxon>Rhizobium/Agrobacterium group</taxon>
        <taxon>Rhizobium</taxon>
    </lineage>
</organism>
<comment type="caution">
    <text evidence="9">The sequence shown here is derived from an EMBL/GenBank/DDBJ whole genome shotgun (WGS) entry which is preliminary data.</text>
</comment>
<protein>
    <submittedName>
        <fullName evidence="9">AEC family transporter</fullName>
    </submittedName>
</protein>
<keyword evidence="3" id="KW-0813">Transport</keyword>
<dbReference type="InterPro" id="IPR038770">
    <property type="entry name" value="Na+/solute_symporter_sf"/>
</dbReference>
<dbReference type="RefSeq" id="WP_100772285.1">
    <property type="nucleotide sequence ID" value="NZ_PIQN01000019.1"/>
</dbReference>
<feature type="transmembrane region" description="Helical" evidence="8">
    <location>
        <begin position="160"/>
        <end position="184"/>
    </location>
</feature>
<dbReference type="InterPro" id="IPR004776">
    <property type="entry name" value="Mem_transp_PIN-like"/>
</dbReference>
<feature type="transmembrane region" description="Helical" evidence="8">
    <location>
        <begin position="280"/>
        <end position="302"/>
    </location>
</feature>
<dbReference type="STRING" id="1041146.GCA_000427985_02952"/>
<keyword evidence="7 8" id="KW-0472">Membrane</keyword>
<comment type="subcellular location">
    <subcellularLocation>
        <location evidence="1">Cell membrane</location>
        <topology evidence="1">Multi-pass membrane protein</topology>
    </subcellularLocation>
</comment>
<feature type="transmembrane region" description="Helical" evidence="8">
    <location>
        <begin position="225"/>
        <end position="248"/>
    </location>
</feature>
<evidence type="ECO:0000256" key="3">
    <source>
        <dbReference type="ARBA" id="ARBA00022448"/>
    </source>
</evidence>
<feature type="transmembrane region" description="Helical" evidence="8">
    <location>
        <begin position="38"/>
        <end position="57"/>
    </location>
</feature>
<feature type="transmembrane region" description="Helical" evidence="8">
    <location>
        <begin position="64"/>
        <end position="87"/>
    </location>
</feature>
<evidence type="ECO:0000256" key="5">
    <source>
        <dbReference type="ARBA" id="ARBA00022692"/>
    </source>
</evidence>
<evidence type="ECO:0000256" key="6">
    <source>
        <dbReference type="ARBA" id="ARBA00022989"/>
    </source>
</evidence>
<evidence type="ECO:0000256" key="7">
    <source>
        <dbReference type="ARBA" id="ARBA00023136"/>
    </source>
</evidence>
<feature type="transmembrane region" description="Helical" evidence="8">
    <location>
        <begin position="125"/>
        <end position="148"/>
    </location>
</feature>
<gene>
    <name evidence="9" type="ORF">CWR43_22695</name>
</gene>
<dbReference type="GO" id="GO:0055085">
    <property type="term" value="P:transmembrane transport"/>
    <property type="evidence" value="ECO:0007669"/>
    <property type="project" value="InterPro"/>
</dbReference>